<dbReference type="AlphaFoldDB" id="A0A285CHW0"/>
<dbReference type="OrthoDB" id="8778565at2"/>
<keyword evidence="1" id="KW-0812">Transmembrane</keyword>
<keyword evidence="1" id="KW-1133">Transmembrane helix</keyword>
<dbReference type="EMBL" id="OAOP01000001">
    <property type="protein sequence ID" value="SNX66925.1"/>
    <property type="molecule type" value="Genomic_DNA"/>
</dbReference>
<dbReference type="InterPro" id="IPR020017">
    <property type="entry name" value="XapX_domain"/>
</dbReference>
<keyword evidence="3" id="KW-1185">Reference proteome</keyword>
<dbReference type="Proteomes" id="UP000219546">
    <property type="component" value="Unassembled WGS sequence"/>
</dbReference>
<dbReference type="NCBIfam" id="TIGR03510">
    <property type="entry name" value="XapX"/>
    <property type="match status" value="1"/>
</dbReference>
<evidence type="ECO:0000313" key="2">
    <source>
        <dbReference type="EMBL" id="SNX66925.1"/>
    </source>
</evidence>
<sequence length="59" mass="6426">MKEVILALLTGFIVGIIFAGFRLPIPAPPAFAGVSGIIGIYLGFKVFGWISPIFLNWFK</sequence>
<protein>
    <submittedName>
        <fullName evidence="2">XapX domain-containing protein</fullName>
    </submittedName>
</protein>
<feature type="transmembrane region" description="Helical" evidence="1">
    <location>
        <begin position="5"/>
        <end position="25"/>
    </location>
</feature>
<name>A0A285CHW0_9BACI</name>
<dbReference type="RefSeq" id="WP_097156763.1">
    <property type="nucleotide sequence ID" value="NZ_JBEPMQ010000012.1"/>
</dbReference>
<keyword evidence="1" id="KW-0472">Membrane</keyword>
<organism evidence="2 3">
    <name type="scientific">Bacillus oleivorans</name>
    <dbReference type="NCBI Taxonomy" id="1448271"/>
    <lineage>
        <taxon>Bacteria</taxon>
        <taxon>Bacillati</taxon>
        <taxon>Bacillota</taxon>
        <taxon>Bacilli</taxon>
        <taxon>Bacillales</taxon>
        <taxon>Bacillaceae</taxon>
        <taxon>Bacillus</taxon>
    </lineage>
</organism>
<gene>
    <name evidence="2" type="ORF">SAMN05877753_101238</name>
</gene>
<accession>A0A285CHW0</accession>
<evidence type="ECO:0000256" key="1">
    <source>
        <dbReference type="SAM" id="Phobius"/>
    </source>
</evidence>
<reference evidence="2 3" key="1">
    <citation type="submission" date="2017-08" db="EMBL/GenBank/DDBJ databases">
        <authorList>
            <person name="de Groot N.N."/>
        </authorList>
    </citation>
    <scope>NUCLEOTIDE SEQUENCE [LARGE SCALE GENOMIC DNA]</scope>
    <source>
        <strain evidence="2 3">JC228</strain>
    </source>
</reference>
<feature type="transmembrane region" description="Helical" evidence="1">
    <location>
        <begin position="31"/>
        <end position="58"/>
    </location>
</feature>
<evidence type="ECO:0000313" key="3">
    <source>
        <dbReference type="Proteomes" id="UP000219546"/>
    </source>
</evidence>
<proteinExistence type="predicted"/>